<name>A0A1Y0IV86_9BACL</name>
<dbReference type="AlphaFoldDB" id="A0A1Y0IV86"/>
<keyword evidence="3" id="KW-0255">Endonuclease</keyword>
<evidence type="ECO:0000259" key="2">
    <source>
        <dbReference type="PROSITE" id="PS50164"/>
    </source>
</evidence>
<evidence type="ECO:0000313" key="3">
    <source>
        <dbReference type="EMBL" id="ARU63395.1"/>
    </source>
</evidence>
<dbReference type="Proteomes" id="UP000195437">
    <property type="component" value="Chromosome"/>
</dbReference>
<dbReference type="InterPro" id="IPR050190">
    <property type="entry name" value="UPF0213_domain"/>
</dbReference>
<organism evidence="3 4">
    <name type="scientific">Tumebacillus avium</name>
    <dbReference type="NCBI Taxonomy" id="1903704"/>
    <lineage>
        <taxon>Bacteria</taxon>
        <taxon>Bacillati</taxon>
        <taxon>Bacillota</taxon>
        <taxon>Bacilli</taxon>
        <taxon>Bacillales</taxon>
        <taxon>Alicyclobacillaceae</taxon>
        <taxon>Tumebacillus</taxon>
    </lineage>
</organism>
<sequence>MVYVYLLECGDGSLYTGITPDLWKRILLHEKGKGAKYTRGRGPLTLRYVEVQPDLGSALRRERQIKRFTRAKKELLIAGICLLPPPERS</sequence>
<dbReference type="OrthoDB" id="9807770at2"/>
<comment type="similarity">
    <text evidence="1">Belongs to the UPF0213 family.</text>
</comment>
<dbReference type="InterPro" id="IPR000305">
    <property type="entry name" value="GIY-YIG_endonuc"/>
</dbReference>
<dbReference type="CDD" id="cd10456">
    <property type="entry name" value="GIY-YIG_UPF0213"/>
    <property type="match status" value="1"/>
</dbReference>
<keyword evidence="3" id="KW-0540">Nuclease</keyword>
<dbReference type="Gene3D" id="3.40.1440.10">
    <property type="entry name" value="GIY-YIG endonuclease"/>
    <property type="match status" value="1"/>
</dbReference>
<dbReference type="Pfam" id="PF01541">
    <property type="entry name" value="GIY-YIG"/>
    <property type="match status" value="1"/>
</dbReference>
<dbReference type="PROSITE" id="PS50164">
    <property type="entry name" value="GIY_YIG"/>
    <property type="match status" value="1"/>
</dbReference>
<gene>
    <name evidence="3" type="ORF">CBW65_22180</name>
</gene>
<dbReference type="EMBL" id="CP021434">
    <property type="protein sequence ID" value="ARU63395.1"/>
    <property type="molecule type" value="Genomic_DNA"/>
</dbReference>
<dbReference type="SUPFAM" id="SSF82771">
    <property type="entry name" value="GIY-YIG endonuclease"/>
    <property type="match status" value="1"/>
</dbReference>
<proteinExistence type="inferred from homology"/>
<reference evidence="4" key="1">
    <citation type="submission" date="2017-05" db="EMBL/GenBank/DDBJ databases">
        <authorList>
            <person name="Sung H."/>
        </authorList>
    </citation>
    <scope>NUCLEOTIDE SEQUENCE [LARGE SCALE GENOMIC DNA]</scope>
    <source>
        <strain evidence="4">AR23208</strain>
    </source>
</reference>
<evidence type="ECO:0000256" key="1">
    <source>
        <dbReference type="ARBA" id="ARBA00007435"/>
    </source>
</evidence>
<feature type="domain" description="GIY-YIG" evidence="2">
    <location>
        <begin position="1"/>
        <end position="75"/>
    </location>
</feature>
<keyword evidence="4" id="KW-1185">Reference proteome</keyword>
<dbReference type="RefSeq" id="WP_087458740.1">
    <property type="nucleotide sequence ID" value="NZ_CP021434.1"/>
</dbReference>
<accession>A0A1Y0IV86</accession>
<dbReference type="KEGG" id="tum:CBW65_22180"/>
<dbReference type="InterPro" id="IPR035901">
    <property type="entry name" value="GIY-YIG_endonuc_sf"/>
</dbReference>
<dbReference type="GO" id="GO:0004519">
    <property type="term" value="F:endonuclease activity"/>
    <property type="evidence" value="ECO:0007669"/>
    <property type="project" value="UniProtKB-KW"/>
</dbReference>
<dbReference type="PANTHER" id="PTHR34477">
    <property type="entry name" value="UPF0213 PROTEIN YHBQ"/>
    <property type="match status" value="1"/>
</dbReference>
<evidence type="ECO:0000313" key="4">
    <source>
        <dbReference type="Proteomes" id="UP000195437"/>
    </source>
</evidence>
<dbReference type="PANTHER" id="PTHR34477:SF1">
    <property type="entry name" value="UPF0213 PROTEIN YHBQ"/>
    <property type="match status" value="1"/>
</dbReference>
<keyword evidence="3" id="KW-0378">Hydrolase</keyword>
<protein>
    <submittedName>
        <fullName evidence="3">Endonuclease</fullName>
    </submittedName>
</protein>